<protein>
    <submittedName>
        <fullName evidence="2">Uncharacterized protein</fullName>
    </submittedName>
</protein>
<organism evidence="2 3">
    <name type="scientific">Limnofasciculus baicalensis BBK-W-15</name>
    <dbReference type="NCBI Taxonomy" id="2699891"/>
    <lineage>
        <taxon>Bacteria</taxon>
        <taxon>Bacillati</taxon>
        <taxon>Cyanobacteriota</taxon>
        <taxon>Cyanophyceae</taxon>
        <taxon>Coleofasciculales</taxon>
        <taxon>Coleofasciculaceae</taxon>
        <taxon>Limnofasciculus</taxon>
        <taxon>Limnofasciculus baicalensis</taxon>
    </lineage>
</organism>
<keyword evidence="3" id="KW-1185">Reference proteome</keyword>
<proteinExistence type="predicted"/>
<name>A0AAE3GVS8_9CYAN</name>
<dbReference type="RefSeq" id="WP_254014033.1">
    <property type="nucleotide sequence ID" value="NZ_JAMZMM010000308.1"/>
</dbReference>
<reference evidence="2" key="1">
    <citation type="submission" date="2022-06" db="EMBL/GenBank/DDBJ databases">
        <title>New cyanobacteria of genus Symplocastrum in benthos of Lake Baikal.</title>
        <authorList>
            <person name="Sorokovikova E."/>
            <person name="Tikhonova I."/>
            <person name="Krasnopeev A."/>
            <person name="Evseev P."/>
            <person name="Gladkikh A."/>
            <person name="Belykh O."/>
        </authorList>
    </citation>
    <scope>NUCLEOTIDE SEQUENCE</scope>
    <source>
        <strain evidence="2">BBK-W-15</strain>
    </source>
</reference>
<evidence type="ECO:0000313" key="2">
    <source>
        <dbReference type="EMBL" id="MCP2731289.1"/>
    </source>
</evidence>
<sequence>MNSQELDNNHSGKRLNLPEPDPDNITVLTRNLPNKPILPWHHYDSPWSEANEENSEGSDMADSGEGDRESEVISTETSALNEADNPEQLDKDEVDDVIEIVGANGIEATQKPSDEASNEELQNQYQSFSTEDIEESKAVELDLESGQEDLFHLTEPLPTVELEESESVTLNYEFFEPELVEEDRALLAKQLDSFSRGDCENESLEEKFIVAPDEELETVDDELKQLG</sequence>
<feature type="compositionally biased region" description="Polar residues" evidence="1">
    <location>
        <begin position="119"/>
        <end position="130"/>
    </location>
</feature>
<feature type="region of interest" description="Disordered" evidence="1">
    <location>
        <begin position="104"/>
        <end position="133"/>
    </location>
</feature>
<comment type="caution">
    <text evidence="2">The sequence shown here is derived from an EMBL/GenBank/DDBJ whole genome shotgun (WGS) entry which is preliminary data.</text>
</comment>
<gene>
    <name evidence="2" type="ORF">NJ959_22960</name>
</gene>
<accession>A0AAE3GVS8</accession>
<evidence type="ECO:0000313" key="3">
    <source>
        <dbReference type="Proteomes" id="UP001204953"/>
    </source>
</evidence>
<feature type="region of interest" description="Disordered" evidence="1">
    <location>
        <begin position="1"/>
        <end position="92"/>
    </location>
</feature>
<dbReference type="Proteomes" id="UP001204953">
    <property type="component" value="Unassembled WGS sequence"/>
</dbReference>
<dbReference type="AlphaFoldDB" id="A0AAE3GVS8"/>
<evidence type="ECO:0000256" key="1">
    <source>
        <dbReference type="SAM" id="MobiDB-lite"/>
    </source>
</evidence>
<dbReference type="EMBL" id="JAMZMM010000308">
    <property type="protein sequence ID" value="MCP2731289.1"/>
    <property type="molecule type" value="Genomic_DNA"/>
</dbReference>